<sequence>MEVKQAEELSKVLSTLDGVMKAKVILDEESGEPTEVHILAYGDKNPKQLVRDVETAILTVSGERIDRRIISIAQIEGEAQGEGSSSQLKVQSAGLSEDGTEIEVSVEITMGVSSKSSKSRGIKSFKNVLKLSAEATIEAIESIVESKMKFSLDEIREVTIEDRKFFIGVLTVISYGSMSRELVFAGKIEFNSVKDVAEAIIEKMNSSGLKF</sequence>
<dbReference type="AlphaFoldDB" id="A0A7V3REY2"/>
<protein>
    <submittedName>
        <fullName evidence="1">Uncharacterized protein</fullName>
    </submittedName>
</protein>
<comment type="caution">
    <text evidence="1">The sequence shown here is derived from an EMBL/GenBank/DDBJ whole genome shotgun (WGS) entry which is preliminary data.</text>
</comment>
<organism evidence="1">
    <name type="scientific">Mesoaciditoga lauensis</name>
    <dbReference type="NCBI Taxonomy" id="1495039"/>
    <lineage>
        <taxon>Bacteria</taxon>
        <taxon>Thermotogati</taxon>
        <taxon>Thermotogota</taxon>
        <taxon>Thermotogae</taxon>
        <taxon>Mesoaciditogales</taxon>
        <taxon>Mesoaciditogaceae</taxon>
        <taxon>Mesoaciditoga</taxon>
    </lineage>
</organism>
<gene>
    <name evidence="1" type="ORF">ENX73_04420</name>
</gene>
<proteinExistence type="predicted"/>
<name>A0A7V3REY2_9BACT</name>
<evidence type="ECO:0000313" key="1">
    <source>
        <dbReference type="EMBL" id="HGE75351.1"/>
    </source>
</evidence>
<dbReference type="EMBL" id="DTPE01000179">
    <property type="protein sequence ID" value="HGE75351.1"/>
    <property type="molecule type" value="Genomic_DNA"/>
</dbReference>
<reference evidence="1" key="1">
    <citation type="journal article" date="2020" name="mSystems">
        <title>Genome- and Community-Level Interaction Insights into Carbon Utilization and Element Cycling Functions of Hydrothermarchaeota in Hydrothermal Sediment.</title>
        <authorList>
            <person name="Zhou Z."/>
            <person name="Liu Y."/>
            <person name="Xu W."/>
            <person name="Pan J."/>
            <person name="Luo Z.H."/>
            <person name="Li M."/>
        </authorList>
    </citation>
    <scope>NUCLEOTIDE SEQUENCE [LARGE SCALE GENOMIC DNA]</scope>
    <source>
        <strain evidence="1">SpSt-966</strain>
    </source>
</reference>
<accession>A0A7V3REY2</accession>